<comment type="caution">
    <text evidence="1">The sequence shown here is derived from an EMBL/GenBank/DDBJ whole genome shotgun (WGS) entry which is preliminary data.</text>
</comment>
<proteinExistence type="predicted"/>
<feature type="non-terminal residue" evidence="1">
    <location>
        <position position="153"/>
    </location>
</feature>
<protein>
    <recommendedName>
        <fullName evidence="2">ArnR1-like winged helix-turn-helix domain-containing protein</fullName>
    </recommendedName>
</protein>
<dbReference type="AlphaFoldDB" id="A0A0F9GS22"/>
<dbReference type="Gene3D" id="1.10.10.10">
    <property type="entry name" value="Winged helix-like DNA-binding domain superfamily/Winged helix DNA-binding domain"/>
    <property type="match status" value="1"/>
</dbReference>
<name>A0A0F9GS22_9ZZZZ</name>
<accession>A0A0F9GS22</accession>
<sequence>MSNINYPPEEIYNPIGLEKKNFEHIILWMLYNNEECEWSSFTQEPLALRLSTLSKYLSLLKGRENVENISRGHYKITSEGRKRYLELSSSREKERKLSYPPAVIRSRRQYDHWILWMVYNNNYCKWADFLAEPLSINQSSLSKNLNLLKEKGF</sequence>
<evidence type="ECO:0008006" key="2">
    <source>
        <dbReference type="Google" id="ProtNLM"/>
    </source>
</evidence>
<gene>
    <name evidence="1" type="ORF">LCGC14_1792840</name>
</gene>
<reference evidence="1" key="1">
    <citation type="journal article" date="2015" name="Nature">
        <title>Complex archaea that bridge the gap between prokaryotes and eukaryotes.</title>
        <authorList>
            <person name="Spang A."/>
            <person name="Saw J.H."/>
            <person name="Jorgensen S.L."/>
            <person name="Zaremba-Niedzwiedzka K."/>
            <person name="Martijn J."/>
            <person name="Lind A.E."/>
            <person name="van Eijk R."/>
            <person name="Schleper C."/>
            <person name="Guy L."/>
            <person name="Ettema T.J."/>
        </authorList>
    </citation>
    <scope>NUCLEOTIDE SEQUENCE</scope>
</reference>
<dbReference type="EMBL" id="LAZR01017154">
    <property type="protein sequence ID" value="KKM01600.1"/>
    <property type="molecule type" value="Genomic_DNA"/>
</dbReference>
<organism evidence="1">
    <name type="scientific">marine sediment metagenome</name>
    <dbReference type="NCBI Taxonomy" id="412755"/>
    <lineage>
        <taxon>unclassified sequences</taxon>
        <taxon>metagenomes</taxon>
        <taxon>ecological metagenomes</taxon>
    </lineage>
</organism>
<evidence type="ECO:0000313" key="1">
    <source>
        <dbReference type="EMBL" id="KKM01600.1"/>
    </source>
</evidence>
<dbReference type="InterPro" id="IPR036388">
    <property type="entry name" value="WH-like_DNA-bd_sf"/>
</dbReference>